<dbReference type="InterPro" id="IPR033749">
    <property type="entry name" value="Polyprenyl_synt_CS"/>
</dbReference>
<dbReference type="Pfam" id="PF00348">
    <property type="entry name" value="polyprenyl_synt"/>
    <property type="match status" value="1"/>
</dbReference>
<evidence type="ECO:0000313" key="4">
    <source>
        <dbReference type="Proteomes" id="UP000290932"/>
    </source>
</evidence>
<evidence type="ECO:0000313" key="3">
    <source>
        <dbReference type="EMBL" id="RXE56340.1"/>
    </source>
</evidence>
<dbReference type="PANTHER" id="PTHR12001">
    <property type="entry name" value="GERANYLGERANYL PYROPHOSPHATE SYNTHASE"/>
    <property type="match status" value="1"/>
</dbReference>
<dbReference type="Proteomes" id="UP000290932">
    <property type="component" value="Unassembled WGS sequence"/>
</dbReference>
<keyword evidence="1" id="KW-0479">Metal-binding</keyword>
<dbReference type="OrthoDB" id="106922at2157"/>
<name>A0A498H2L5_9EURY</name>
<proteinExistence type="predicted"/>
<dbReference type="Gene3D" id="2.40.370.10">
    <property type="entry name" value="AttH-like domain"/>
    <property type="match status" value="1"/>
</dbReference>
<dbReference type="InterPro" id="IPR023374">
    <property type="entry name" value="AttH-like_dom_sf"/>
</dbReference>
<dbReference type="Pfam" id="PF17186">
    <property type="entry name" value="Lipocalin_9"/>
    <property type="match status" value="1"/>
</dbReference>
<dbReference type="InterPro" id="IPR008949">
    <property type="entry name" value="Isoprenoid_synthase_dom_sf"/>
</dbReference>
<dbReference type="SUPFAM" id="SSF48576">
    <property type="entry name" value="Terpenoid synthases"/>
    <property type="match status" value="1"/>
</dbReference>
<evidence type="ECO:0000256" key="1">
    <source>
        <dbReference type="ARBA" id="ARBA00022723"/>
    </source>
</evidence>
<dbReference type="GO" id="GO:0004659">
    <property type="term" value="F:prenyltransferase activity"/>
    <property type="evidence" value="ECO:0007669"/>
    <property type="project" value="InterPro"/>
</dbReference>
<dbReference type="SUPFAM" id="SSF159245">
    <property type="entry name" value="AttH-like"/>
    <property type="match status" value="1"/>
</dbReference>
<dbReference type="InterPro" id="IPR000092">
    <property type="entry name" value="Polyprenyl_synt"/>
</dbReference>
<evidence type="ECO:0000256" key="2">
    <source>
        <dbReference type="ARBA" id="ARBA00022842"/>
    </source>
</evidence>
<comment type="caution">
    <text evidence="3">The sequence shown here is derived from an EMBL/GenBank/DDBJ whole genome shotgun (WGS) entry which is preliminary data.</text>
</comment>
<dbReference type="PROSITE" id="PS00444">
    <property type="entry name" value="POLYPRENYL_SYNTHASE_2"/>
    <property type="match status" value="1"/>
</dbReference>
<accession>A0A498H2L5</accession>
<dbReference type="AlphaFoldDB" id="A0A498H2L5"/>
<dbReference type="GO" id="GO:0046872">
    <property type="term" value="F:metal ion binding"/>
    <property type="evidence" value="ECO:0007669"/>
    <property type="project" value="UniProtKB-KW"/>
</dbReference>
<dbReference type="RefSeq" id="WP_128694113.1">
    <property type="nucleotide sequence ID" value="NZ_LHQS01000002.1"/>
</dbReference>
<dbReference type="Gene3D" id="1.10.600.10">
    <property type="entry name" value="Farnesyl Diphosphate Synthase"/>
    <property type="match status" value="1"/>
</dbReference>
<dbReference type="EMBL" id="LHQS01000002">
    <property type="protein sequence ID" value="RXE56340.1"/>
    <property type="molecule type" value="Genomic_DNA"/>
</dbReference>
<keyword evidence="4" id="KW-1185">Reference proteome</keyword>
<keyword evidence="2" id="KW-0460">Magnesium</keyword>
<reference evidence="3 4" key="1">
    <citation type="journal article" date="2015" name="Int. J. Syst. Evol. Microbiol.">
        <title>Methanoculleus taiwanensis sp. nov., a methanogen isolated from deep marine sediment at the deformation front area near Taiwan.</title>
        <authorList>
            <person name="Weng C.Y."/>
            <person name="Chen S.C."/>
            <person name="Lai M.C."/>
            <person name="Wu S.Y."/>
            <person name="Lin S."/>
            <person name="Yang T.F."/>
            <person name="Chen P.C."/>
        </authorList>
    </citation>
    <scope>NUCLEOTIDE SEQUENCE [LARGE SCALE GENOMIC DNA]</scope>
    <source>
        <strain evidence="3 4">CYW4</strain>
    </source>
</reference>
<dbReference type="CDD" id="cd00685">
    <property type="entry name" value="Trans_IPPS_HT"/>
    <property type="match status" value="1"/>
</dbReference>
<protein>
    <recommendedName>
        <fullName evidence="5">Polyprenyl synthetase</fullName>
    </recommendedName>
</protein>
<evidence type="ECO:0008006" key="5">
    <source>
        <dbReference type="Google" id="ProtNLM"/>
    </source>
</evidence>
<dbReference type="PANTHER" id="PTHR12001:SF44">
    <property type="entry name" value="GERANYLGERANYL PYROPHOSPHATE SYNTHASE"/>
    <property type="match status" value="1"/>
</dbReference>
<sequence>MYLCSVIDPETGEHGKEILLDENSRAWYLERLGDLPETLRINRCIAETIQKEIADYGLYPPFSCRDAPMRISPDGLAWEAASLSFAPSAISVAFPDPGSGQSVSLLLQPEVPFVDIPGLLPDGEGIGMEYVTCPRLVLTGRYGDEAIAGEAWFDCQAGGDTWFAKKNRDGISAPLGWDWCGVNLDDGRSLLFMHRKEIESGETEAKFCILFEGDDARYFSDFELEPLRFWESGKTHIHYPVEWAFTVSDIGCRLAFSPEIDPQEIELIGISGGIWEGSGTVAGEIGGMAVAGRGQLEVYGCGYIRNLSDFLGRFHEKIDTGLAGMFPRAINCGWCDALFGRHQPILDCTPMTETIAKPVWDLLSRNGKHWRPIFGFLIAEAMGVPMDEDVERLFILTELLHTSALIIDDIEDQSILRRGEECIHIRYGIDVAINAASTLYFFPQSVVARSEGLTDGQRYRILMLMTETSLKAHLGQAQDIYWSGTISRENLDLWLESSLDAQLLQMYSYKTASATEGVAALSATFLDLADEKKEACLAFGRAMGVVFQIIDDVLNFSDSPEWRKVQGEDLKAGKPTYAIIRAIWMLNGLESARLKDILCTPELREDEVVLAEGIALVRKSGAVESCTQEAVEMIEEAWKQFSCHIPPSPAKLMLRVVCANLIQMAYEV</sequence>
<dbReference type="PROSITE" id="PS00723">
    <property type="entry name" value="POLYPRENYL_SYNTHASE_1"/>
    <property type="match status" value="1"/>
</dbReference>
<dbReference type="GO" id="GO:0008299">
    <property type="term" value="P:isoprenoid biosynthetic process"/>
    <property type="evidence" value="ECO:0007669"/>
    <property type="project" value="InterPro"/>
</dbReference>
<gene>
    <name evidence="3" type="ORF">ABH15_09525</name>
</gene>
<dbReference type="SFLD" id="SFLDS00005">
    <property type="entry name" value="Isoprenoid_Synthase_Type_I"/>
    <property type="match status" value="1"/>
</dbReference>
<organism evidence="3 4">
    <name type="scientific">Methanoculleus taiwanensis</name>
    <dbReference type="NCBI Taxonomy" id="1550565"/>
    <lineage>
        <taxon>Archaea</taxon>
        <taxon>Methanobacteriati</taxon>
        <taxon>Methanobacteriota</taxon>
        <taxon>Stenosarchaea group</taxon>
        <taxon>Methanomicrobia</taxon>
        <taxon>Methanomicrobiales</taxon>
        <taxon>Methanomicrobiaceae</taxon>
        <taxon>Methanoculleus</taxon>
    </lineage>
</organism>